<dbReference type="PANTHER" id="PTHR43280">
    <property type="entry name" value="ARAC-FAMILY TRANSCRIPTIONAL REGULATOR"/>
    <property type="match status" value="1"/>
</dbReference>
<dbReference type="Proteomes" id="UP000092573">
    <property type="component" value="Chromosome"/>
</dbReference>
<dbReference type="Gene3D" id="3.30.450.20">
    <property type="entry name" value="PAS domain"/>
    <property type="match status" value="1"/>
</dbReference>
<keyword evidence="7" id="KW-1185">Reference proteome</keyword>
<protein>
    <submittedName>
        <fullName evidence="6">AraC family transcriptional regulator</fullName>
    </submittedName>
</protein>
<dbReference type="GO" id="GO:0043565">
    <property type="term" value="F:sequence-specific DNA binding"/>
    <property type="evidence" value="ECO:0007669"/>
    <property type="project" value="InterPro"/>
</dbReference>
<sequence>MKLNYFKSRLFLKYISSYLLILMIPLILLTVIIYNSAVNNLRSQIEQSHLNQLNQTKSVVNNLVNQLNDIASRVSYDEQLTRYQVHDPYYGRYAINTLKNYKSTSSLINEMFLYFHNDNSIFSTAGMSRLEVFTEKFSFRNWQGSQVIEDLNEVKFPSVRPVNLVGKNASLNQSMLAFLMPITPNSPNPHGTLMFLIKESELTALIHSILGNYQGSSFIFDNTGQVLAANYNLESELPKQDLQELTKLTPGIHSLHVNGEANSVVSVKSEQNDWQFVTMMPSSQFFSNVLHIRSLILMIFTAVLAAGSIAALLLARRQYNPIFDLLQFANSKAGAAAEEDMTGSNGQRNELERIRTALHEYSSKADLQEPYARNHFLLMLLKYGNLESLPAELAKSINLHFEGSRHFVIVVGRGEYGEAQTSPPNWQHIMTALSKADFKEHAAFVHSVELPKPDQIALIVSFDPWEGYKEPKQVRGIVDTLQNQLNAAFKIHSVMGIGRCYASPAQLNQSFIEACSAFDSRVSAGSGSVTFFEELAESPSEAGWISKNLLLKLSQSLKQGSFTVAAQTVDEAIQELQKAGFCLKLARCVYFDIANTVIKTGLELGVEGLVSDIPGQDAFQSAEELNRRLRVLCARICTWVEQNEKKEEHSLMDQIVSYIDSNYMDHSLSLEFISSKYSISVSHFSRSFKEAVGINFVQYIWQKRIAAAIHKLTTTNEPLKDIIQTVGYQDTPNFIRKFKKETGHTPGQYRKLYSEKASS</sequence>
<dbReference type="SMART" id="SM00342">
    <property type="entry name" value="HTH_ARAC"/>
    <property type="match status" value="1"/>
</dbReference>
<keyword evidence="4" id="KW-0472">Membrane</keyword>
<keyword evidence="4" id="KW-1133">Transmembrane helix</keyword>
<dbReference type="EMBL" id="CP014167">
    <property type="protein sequence ID" value="ANS76891.1"/>
    <property type="molecule type" value="Genomic_DNA"/>
</dbReference>
<evidence type="ECO:0000256" key="2">
    <source>
        <dbReference type="ARBA" id="ARBA00023125"/>
    </source>
</evidence>
<dbReference type="Gene3D" id="1.10.10.60">
    <property type="entry name" value="Homeodomain-like"/>
    <property type="match status" value="2"/>
</dbReference>
<accession>A0A1B1N622</accession>
<evidence type="ECO:0000256" key="4">
    <source>
        <dbReference type="SAM" id="Phobius"/>
    </source>
</evidence>
<dbReference type="STRING" id="1462996.AWM70_21815"/>
<keyword evidence="1" id="KW-0805">Transcription regulation</keyword>
<dbReference type="RefSeq" id="WP_068699975.1">
    <property type="nucleotide sequence ID" value="NZ_CP014167.1"/>
</dbReference>
<dbReference type="InterPro" id="IPR009057">
    <property type="entry name" value="Homeodomain-like_sf"/>
</dbReference>
<feature type="transmembrane region" description="Helical" evidence="4">
    <location>
        <begin position="295"/>
        <end position="315"/>
    </location>
</feature>
<gene>
    <name evidence="6" type="ORF">AWM70_21815</name>
</gene>
<dbReference type="Pfam" id="PF17853">
    <property type="entry name" value="GGDEF_2"/>
    <property type="match status" value="1"/>
</dbReference>
<reference evidence="6 7" key="1">
    <citation type="submission" date="2016-01" db="EMBL/GenBank/DDBJ databases">
        <title>Complete Genome Sequence of Paenibacillus yonginensis DCY84, a novel Plant Growth-Promoting Bacteria with Elicitation of Induced Systemic Resistance.</title>
        <authorList>
            <person name="Kim Y.J."/>
            <person name="Yang D.C."/>
            <person name="Sukweenadhi J."/>
        </authorList>
    </citation>
    <scope>NUCLEOTIDE SEQUENCE [LARGE SCALE GENOMIC DNA]</scope>
    <source>
        <strain evidence="6 7">DCY84</strain>
    </source>
</reference>
<keyword evidence="2" id="KW-0238">DNA-binding</keyword>
<dbReference type="PROSITE" id="PS01124">
    <property type="entry name" value="HTH_ARAC_FAMILY_2"/>
    <property type="match status" value="1"/>
</dbReference>
<dbReference type="InterPro" id="IPR041522">
    <property type="entry name" value="CdaR_GGDEF"/>
</dbReference>
<proteinExistence type="predicted"/>
<feature type="transmembrane region" description="Helical" evidence="4">
    <location>
        <begin position="12"/>
        <end position="34"/>
    </location>
</feature>
<evidence type="ECO:0000256" key="1">
    <source>
        <dbReference type="ARBA" id="ARBA00023015"/>
    </source>
</evidence>
<dbReference type="AlphaFoldDB" id="A0A1B1N622"/>
<dbReference type="PANTHER" id="PTHR43280:SF2">
    <property type="entry name" value="HTH-TYPE TRANSCRIPTIONAL REGULATOR EXSA"/>
    <property type="match status" value="1"/>
</dbReference>
<evidence type="ECO:0000259" key="5">
    <source>
        <dbReference type="PROSITE" id="PS01124"/>
    </source>
</evidence>
<name>A0A1B1N622_9BACL</name>
<dbReference type="OrthoDB" id="2647120at2"/>
<dbReference type="GO" id="GO:0003700">
    <property type="term" value="F:DNA-binding transcription factor activity"/>
    <property type="evidence" value="ECO:0007669"/>
    <property type="project" value="InterPro"/>
</dbReference>
<keyword evidence="4" id="KW-0812">Transmembrane</keyword>
<dbReference type="Pfam" id="PF12833">
    <property type="entry name" value="HTH_18"/>
    <property type="match status" value="1"/>
</dbReference>
<organism evidence="6 7">
    <name type="scientific">Paenibacillus yonginensis</name>
    <dbReference type="NCBI Taxonomy" id="1462996"/>
    <lineage>
        <taxon>Bacteria</taxon>
        <taxon>Bacillati</taxon>
        <taxon>Bacillota</taxon>
        <taxon>Bacilli</taxon>
        <taxon>Bacillales</taxon>
        <taxon>Paenibacillaceae</taxon>
        <taxon>Paenibacillus</taxon>
    </lineage>
</organism>
<evidence type="ECO:0000256" key="3">
    <source>
        <dbReference type="ARBA" id="ARBA00023163"/>
    </source>
</evidence>
<dbReference type="KEGG" id="pyg:AWM70_21815"/>
<evidence type="ECO:0000313" key="7">
    <source>
        <dbReference type="Proteomes" id="UP000092573"/>
    </source>
</evidence>
<dbReference type="PROSITE" id="PS00041">
    <property type="entry name" value="HTH_ARAC_FAMILY_1"/>
    <property type="match status" value="1"/>
</dbReference>
<keyword evidence="3" id="KW-0804">Transcription</keyword>
<dbReference type="InterPro" id="IPR018060">
    <property type="entry name" value="HTH_AraC"/>
</dbReference>
<dbReference type="SUPFAM" id="SSF46689">
    <property type="entry name" value="Homeodomain-like"/>
    <property type="match status" value="2"/>
</dbReference>
<dbReference type="InterPro" id="IPR018062">
    <property type="entry name" value="HTH_AraC-typ_CS"/>
</dbReference>
<evidence type="ECO:0000313" key="6">
    <source>
        <dbReference type="EMBL" id="ANS76891.1"/>
    </source>
</evidence>
<feature type="domain" description="HTH araC/xylS-type" evidence="5">
    <location>
        <begin position="653"/>
        <end position="752"/>
    </location>
</feature>